<evidence type="ECO:0000313" key="2">
    <source>
        <dbReference type="EMBL" id="OZY86052.1"/>
    </source>
</evidence>
<evidence type="ECO:0000259" key="1">
    <source>
        <dbReference type="Pfam" id="PF22513"/>
    </source>
</evidence>
<protein>
    <recommendedName>
        <fullName evidence="1">Antitoxin FitA-like ribbon-helix-helix domain-containing protein</fullName>
    </recommendedName>
</protein>
<dbReference type="AlphaFoldDB" id="A0A266Q885"/>
<gene>
    <name evidence="2" type="ORF">CBP51_03200</name>
</gene>
<dbReference type="InterPro" id="IPR013321">
    <property type="entry name" value="Arc_rbn_hlx_hlx"/>
</dbReference>
<dbReference type="Pfam" id="PF22513">
    <property type="entry name" value="FitA-like_RHH"/>
    <property type="match status" value="1"/>
</dbReference>
<dbReference type="EMBL" id="NHNI01000001">
    <property type="protein sequence ID" value="OZY86052.1"/>
    <property type="molecule type" value="Genomic_DNA"/>
</dbReference>
<reference evidence="3" key="1">
    <citation type="submission" date="2017-05" db="EMBL/GenBank/DDBJ databases">
        <authorList>
            <person name="Barney B.M."/>
        </authorList>
    </citation>
    <scope>NUCLEOTIDE SEQUENCE [LARGE SCALE GENOMIC DNA]</scope>
    <source>
        <strain evidence="3">PSBB022</strain>
    </source>
</reference>
<accession>A0A266Q885</accession>
<dbReference type="SUPFAM" id="SSF47598">
    <property type="entry name" value="Ribbon-helix-helix"/>
    <property type="match status" value="1"/>
</dbReference>
<keyword evidence="3" id="KW-1185">Reference proteome</keyword>
<name>A0A266Q885_9GAMM</name>
<dbReference type="RefSeq" id="WP_094983813.1">
    <property type="nucleotide sequence ID" value="NZ_NHNI01000001.1"/>
</dbReference>
<dbReference type="GO" id="GO:0006355">
    <property type="term" value="P:regulation of DNA-templated transcription"/>
    <property type="evidence" value="ECO:0007669"/>
    <property type="project" value="InterPro"/>
</dbReference>
<proteinExistence type="predicted"/>
<dbReference type="InterPro" id="IPR010985">
    <property type="entry name" value="Ribbon_hlx_hlx"/>
</dbReference>
<dbReference type="Proteomes" id="UP000216101">
    <property type="component" value="Unassembled WGS sequence"/>
</dbReference>
<organism evidence="2 3">
    <name type="scientific">Cellvibrio mixtus</name>
    <dbReference type="NCBI Taxonomy" id="39650"/>
    <lineage>
        <taxon>Bacteria</taxon>
        <taxon>Pseudomonadati</taxon>
        <taxon>Pseudomonadota</taxon>
        <taxon>Gammaproteobacteria</taxon>
        <taxon>Cellvibrionales</taxon>
        <taxon>Cellvibrionaceae</taxon>
        <taxon>Cellvibrio</taxon>
    </lineage>
</organism>
<sequence length="68" mass="7388">MPTLIVHDVDAAIVAALQARADKENTSVEIEHLKILHNVLSKPAKKSFAEALLSIPPAGIDTDFDRIQ</sequence>
<dbReference type="InterPro" id="IPR053853">
    <property type="entry name" value="FitA-like_RHH"/>
</dbReference>
<comment type="caution">
    <text evidence="2">The sequence shown here is derived from an EMBL/GenBank/DDBJ whole genome shotgun (WGS) entry which is preliminary data.</text>
</comment>
<dbReference type="Gene3D" id="1.10.1220.10">
    <property type="entry name" value="Met repressor-like"/>
    <property type="match status" value="1"/>
</dbReference>
<evidence type="ECO:0000313" key="3">
    <source>
        <dbReference type="Proteomes" id="UP000216101"/>
    </source>
</evidence>
<feature type="domain" description="Antitoxin FitA-like ribbon-helix-helix" evidence="1">
    <location>
        <begin position="2"/>
        <end position="39"/>
    </location>
</feature>